<dbReference type="PANTHER" id="PTHR30408:SF13">
    <property type="entry name" value="TYPE I RESTRICTION ENZYME HINDI SPECIFICITY SUBUNIT"/>
    <property type="match status" value="1"/>
</dbReference>
<name>A0A139NWU5_STROR</name>
<dbReference type="Proteomes" id="UP000070678">
    <property type="component" value="Unassembled WGS sequence"/>
</dbReference>
<proteinExistence type="inferred from homology"/>
<dbReference type="GO" id="GO:0009035">
    <property type="term" value="F:type I site-specific deoxyribonuclease activity"/>
    <property type="evidence" value="ECO:0007669"/>
    <property type="project" value="UniProtKB-EC"/>
</dbReference>
<gene>
    <name evidence="5" type="ORF">SORDD15_01338</name>
</gene>
<comment type="similarity">
    <text evidence="1">Belongs to the type-I restriction system S methylase family.</text>
</comment>
<sequence>MRKKGLLQKMFPKNGESFPEIRFPEFTDAWEQRRLGEVAEINPKSILPEEFEYVDLGSVIGTEMLSHKHETKNTAPSRAQRLAKKGDVFYQTVRPYQKNNFLFEKDEQNYVFSTGYAQLRPKGDGRFLLSYLQTQKFVNTVLDNCTGTSYPAINSSDLSIITISFPSLPEQERIGAFFQTLDATIASHQRKLEHLKTLKKGLLQQLFP</sequence>
<evidence type="ECO:0000256" key="3">
    <source>
        <dbReference type="ARBA" id="ARBA00023125"/>
    </source>
</evidence>
<dbReference type="EMBL" id="LQNX01000064">
    <property type="protein sequence ID" value="KXT80489.1"/>
    <property type="molecule type" value="Genomic_DNA"/>
</dbReference>
<dbReference type="PANTHER" id="PTHR30408">
    <property type="entry name" value="TYPE-1 RESTRICTION ENZYME ECOKI SPECIFICITY PROTEIN"/>
    <property type="match status" value="1"/>
</dbReference>
<dbReference type="InterPro" id="IPR044946">
    <property type="entry name" value="Restrct_endonuc_typeI_TRD_sf"/>
</dbReference>
<dbReference type="InterPro" id="IPR052021">
    <property type="entry name" value="Type-I_RS_S_subunit"/>
</dbReference>
<evidence type="ECO:0000313" key="5">
    <source>
        <dbReference type="EMBL" id="KXT80489.1"/>
    </source>
</evidence>
<evidence type="ECO:0000256" key="2">
    <source>
        <dbReference type="ARBA" id="ARBA00022747"/>
    </source>
</evidence>
<evidence type="ECO:0000256" key="1">
    <source>
        <dbReference type="ARBA" id="ARBA00010923"/>
    </source>
</evidence>
<keyword evidence="3" id="KW-0238">DNA-binding</keyword>
<dbReference type="GO" id="GO:0009307">
    <property type="term" value="P:DNA restriction-modification system"/>
    <property type="evidence" value="ECO:0007669"/>
    <property type="project" value="UniProtKB-KW"/>
</dbReference>
<organism evidence="5 6">
    <name type="scientific">Streptococcus oralis</name>
    <dbReference type="NCBI Taxonomy" id="1303"/>
    <lineage>
        <taxon>Bacteria</taxon>
        <taxon>Bacillati</taxon>
        <taxon>Bacillota</taxon>
        <taxon>Bacilli</taxon>
        <taxon>Lactobacillales</taxon>
        <taxon>Streptococcaceae</taxon>
        <taxon>Streptococcus</taxon>
    </lineage>
</organism>
<dbReference type="EC" id="3.1.21.3" evidence="5"/>
<keyword evidence="2" id="KW-0680">Restriction system</keyword>
<dbReference type="SUPFAM" id="SSF116734">
    <property type="entry name" value="DNA methylase specificity domain"/>
    <property type="match status" value="1"/>
</dbReference>
<feature type="domain" description="Type I restriction modification DNA specificity" evidence="4">
    <location>
        <begin position="29"/>
        <end position="196"/>
    </location>
</feature>
<dbReference type="InterPro" id="IPR000055">
    <property type="entry name" value="Restrct_endonuc_typeI_TRD"/>
</dbReference>
<evidence type="ECO:0000313" key="6">
    <source>
        <dbReference type="Proteomes" id="UP000070678"/>
    </source>
</evidence>
<dbReference type="Gene3D" id="3.90.220.20">
    <property type="entry name" value="DNA methylase specificity domains"/>
    <property type="match status" value="1"/>
</dbReference>
<protein>
    <submittedName>
        <fullName evidence="5">Type I restriction-modification system, specificity subunit S</fullName>
        <ecNumber evidence="5">3.1.21.3</ecNumber>
    </submittedName>
</protein>
<dbReference type="Pfam" id="PF01420">
    <property type="entry name" value="Methylase_S"/>
    <property type="match status" value="1"/>
</dbReference>
<keyword evidence="5" id="KW-0378">Hydrolase</keyword>
<evidence type="ECO:0000259" key="4">
    <source>
        <dbReference type="Pfam" id="PF01420"/>
    </source>
</evidence>
<dbReference type="PATRIC" id="fig|1303.78.peg.1412"/>
<dbReference type="AlphaFoldDB" id="A0A139NWU5"/>
<comment type="caution">
    <text evidence="5">The sequence shown here is derived from an EMBL/GenBank/DDBJ whole genome shotgun (WGS) entry which is preliminary data.</text>
</comment>
<accession>A0A139NWU5</accession>
<dbReference type="GO" id="GO:0003677">
    <property type="term" value="F:DNA binding"/>
    <property type="evidence" value="ECO:0007669"/>
    <property type="project" value="UniProtKB-KW"/>
</dbReference>
<reference evidence="5 6" key="1">
    <citation type="submission" date="2016-01" db="EMBL/GenBank/DDBJ databases">
        <title>Highly variable Streptococcus oralis are common among viridans streptococci isolated from primates.</title>
        <authorList>
            <person name="Denapaite D."/>
            <person name="Rieger M."/>
            <person name="Koendgen S."/>
            <person name="Brueckner R."/>
            <person name="Ochigava I."/>
            <person name="Kappeler P."/>
            <person name="Maetz-Rensing K."/>
            <person name="Leendertz F."/>
            <person name="Hakenbeck R."/>
        </authorList>
    </citation>
    <scope>NUCLEOTIDE SEQUENCE [LARGE SCALE GENOMIC DNA]</scope>
    <source>
        <strain evidence="5 6">DD15</strain>
    </source>
</reference>